<protein>
    <submittedName>
        <fullName evidence="1">Uncharacterized protein</fullName>
    </submittedName>
</protein>
<dbReference type="AlphaFoldDB" id="A0A4R6DVB3"/>
<keyword evidence="2" id="KW-1185">Reference proteome</keyword>
<dbReference type="OrthoDB" id="7018616at2"/>
<sequence length="162" mass="16921">MERDDGAHVIEASTPLQVVTERAAPTMVLTEARIGPPGAPGEIGPAGGTAFARVSDGALSALRIVWEDGAGVVRMLDYRDAEHINLLAGLTLTAAAAAGPVTVQRAGPVDDDAWSWVAGRVWLGADGIPTQTPPADGYDVLIGYAVSPTRLYLDIQDHINLE</sequence>
<evidence type="ECO:0000313" key="1">
    <source>
        <dbReference type="EMBL" id="TDN49175.1"/>
    </source>
</evidence>
<dbReference type="Proteomes" id="UP000295129">
    <property type="component" value="Unassembled WGS sequence"/>
</dbReference>
<evidence type="ECO:0000313" key="2">
    <source>
        <dbReference type="Proteomes" id="UP000295129"/>
    </source>
</evidence>
<accession>A0A4R6DVB3</accession>
<reference evidence="1 2" key="1">
    <citation type="submission" date="2019-03" db="EMBL/GenBank/DDBJ databases">
        <title>Genomic Encyclopedia of Type Strains, Phase IV (KMG-IV): sequencing the most valuable type-strain genomes for metagenomic binning, comparative biology and taxonomic classification.</title>
        <authorList>
            <person name="Goeker M."/>
        </authorList>
    </citation>
    <scope>NUCLEOTIDE SEQUENCE [LARGE SCALE GENOMIC DNA]</scope>
    <source>
        <strain evidence="1 2">DSM 12121</strain>
    </source>
</reference>
<dbReference type="EMBL" id="SNVV01000012">
    <property type="protein sequence ID" value="TDN49175.1"/>
    <property type="molecule type" value="Genomic_DNA"/>
</dbReference>
<proteinExistence type="predicted"/>
<gene>
    <name evidence="1" type="ORF">C7389_11226</name>
</gene>
<comment type="caution">
    <text evidence="1">The sequence shown here is derived from an EMBL/GenBank/DDBJ whole genome shotgun (WGS) entry which is preliminary data.</text>
</comment>
<name>A0A4R6DVB3_9RHOO</name>
<organism evidence="1 2">
    <name type="scientific">Azoarcus indigens</name>
    <dbReference type="NCBI Taxonomy" id="29545"/>
    <lineage>
        <taxon>Bacteria</taxon>
        <taxon>Pseudomonadati</taxon>
        <taxon>Pseudomonadota</taxon>
        <taxon>Betaproteobacteria</taxon>
        <taxon>Rhodocyclales</taxon>
        <taxon>Zoogloeaceae</taxon>
        <taxon>Azoarcus</taxon>
    </lineage>
</organism>